<comment type="caution">
    <text evidence="1">The sequence shown here is derived from an EMBL/GenBank/DDBJ whole genome shotgun (WGS) entry which is preliminary data.</text>
</comment>
<protein>
    <submittedName>
        <fullName evidence="1">Uncharacterized protein</fullName>
    </submittedName>
</protein>
<dbReference type="AlphaFoldDB" id="A0A8T1I6D4"/>
<dbReference type="EMBL" id="RCMV01000288">
    <property type="protein sequence ID" value="KAG3219931.1"/>
    <property type="molecule type" value="Genomic_DNA"/>
</dbReference>
<accession>A0A8T1I6D4</accession>
<gene>
    <name evidence="1" type="ORF">PC129_g9296</name>
</gene>
<proteinExistence type="predicted"/>
<dbReference type="Proteomes" id="UP000760860">
    <property type="component" value="Unassembled WGS sequence"/>
</dbReference>
<evidence type="ECO:0000313" key="2">
    <source>
        <dbReference type="Proteomes" id="UP000760860"/>
    </source>
</evidence>
<organism evidence="1 2">
    <name type="scientific">Phytophthora cactorum</name>
    <dbReference type="NCBI Taxonomy" id="29920"/>
    <lineage>
        <taxon>Eukaryota</taxon>
        <taxon>Sar</taxon>
        <taxon>Stramenopiles</taxon>
        <taxon>Oomycota</taxon>
        <taxon>Peronosporomycetes</taxon>
        <taxon>Peronosporales</taxon>
        <taxon>Peronosporaceae</taxon>
        <taxon>Phytophthora</taxon>
    </lineage>
</organism>
<evidence type="ECO:0000313" key="1">
    <source>
        <dbReference type="EMBL" id="KAG3219931.1"/>
    </source>
</evidence>
<sequence length="68" mass="7480">MKAQSQTLNSGVRTAEFPRDTSISLDLVIFQGPWSFSTDAAEGAMKSDISGRLKSHLPTQRQRTPICN</sequence>
<reference evidence="1" key="1">
    <citation type="submission" date="2018-05" db="EMBL/GenBank/DDBJ databases">
        <title>Effector identification in a new, highly contiguous assembly of the strawberry crown rot pathogen Phytophthora cactorum.</title>
        <authorList>
            <person name="Armitage A.D."/>
            <person name="Nellist C.F."/>
            <person name="Bates H."/>
            <person name="Vickerstaff R.J."/>
            <person name="Harrison R.J."/>
        </authorList>
    </citation>
    <scope>NUCLEOTIDE SEQUENCE</scope>
    <source>
        <strain evidence="1">P421</strain>
    </source>
</reference>
<name>A0A8T1I6D4_9STRA</name>